<dbReference type="InterPro" id="IPR002073">
    <property type="entry name" value="PDEase_catalytic_dom"/>
</dbReference>
<dbReference type="OrthoDB" id="46051at2759"/>
<comment type="cofactor">
    <cofactor evidence="3">
        <name>a divalent metal cation</name>
        <dbReference type="ChEBI" id="CHEBI:60240"/>
    </cofactor>
    <text evidence="3">Binds 2 divalent metal cations per subunit. Site 1 may preferentially bind zinc ions, while site 2 has a preference for magnesium and/or manganese ions.</text>
</comment>
<dbReference type="SMART" id="SM00471">
    <property type="entry name" value="HDc"/>
    <property type="match status" value="1"/>
</dbReference>
<accession>D2V5S9</accession>
<dbReference type="AlphaFoldDB" id="D2V5S9"/>
<feature type="compositionally biased region" description="Polar residues" evidence="4">
    <location>
        <begin position="8"/>
        <end position="18"/>
    </location>
</feature>
<feature type="region of interest" description="Disordered" evidence="4">
    <location>
        <begin position="885"/>
        <end position="957"/>
    </location>
</feature>
<dbReference type="InterPro" id="IPR023174">
    <property type="entry name" value="PDEase_CS"/>
</dbReference>
<dbReference type="Gene3D" id="1.10.1300.10">
    <property type="entry name" value="3'5'-cyclic nucleotide phosphodiesterase, catalytic domain"/>
    <property type="match status" value="1"/>
</dbReference>
<proteinExistence type="inferred from homology"/>
<dbReference type="SUPFAM" id="SSF109604">
    <property type="entry name" value="HD-domain/PDEase-like"/>
    <property type="match status" value="1"/>
</dbReference>
<dbReference type="eggNOG" id="KOG3689">
    <property type="taxonomic scope" value="Eukaryota"/>
</dbReference>
<dbReference type="Pfam" id="PF00233">
    <property type="entry name" value="PDEase_I"/>
    <property type="match status" value="1"/>
</dbReference>
<dbReference type="GO" id="GO:0046872">
    <property type="term" value="F:metal ion binding"/>
    <property type="evidence" value="ECO:0007669"/>
    <property type="project" value="UniProtKB-KW"/>
</dbReference>
<feature type="compositionally biased region" description="Basic and acidic residues" evidence="4">
    <location>
        <begin position="316"/>
        <end position="325"/>
    </location>
</feature>
<dbReference type="GO" id="GO:0004114">
    <property type="term" value="F:3',5'-cyclic-nucleotide phosphodiesterase activity"/>
    <property type="evidence" value="ECO:0007669"/>
    <property type="project" value="InterPro"/>
</dbReference>
<keyword evidence="2 3" id="KW-0378">Hydrolase</keyword>
<reference evidence="6 7" key="1">
    <citation type="journal article" date="2010" name="Cell">
        <title>The genome of Naegleria gruberi illuminates early eukaryotic versatility.</title>
        <authorList>
            <person name="Fritz-Laylin L.K."/>
            <person name="Prochnik S.E."/>
            <person name="Ginger M.L."/>
            <person name="Dacks J.B."/>
            <person name="Carpenter M.L."/>
            <person name="Field M.C."/>
            <person name="Kuo A."/>
            <person name="Paredez A."/>
            <person name="Chapman J."/>
            <person name="Pham J."/>
            <person name="Shu S."/>
            <person name="Neupane R."/>
            <person name="Cipriano M."/>
            <person name="Mancuso J."/>
            <person name="Tu H."/>
            <person name="Salamov A."/>
            <person name="Lindquist E."/>
            <person name="Shapiro H."/>
            <person name="Lucas S."/>
            <person name="Grigoriev I.V."/>
            <person name="Cande W.Z."/>
            <person name="Fulton C."/>
            <person name="Rokhsar D.S."/>
            <person name="Dawson S.C."/>
        </authorList>
    </citation>
    <scope>NUCLEOTIDE SEQUENCE [LARGE SCALE GENOMIC DNA]</scope>
    <source>
        <strain evidence="6 7">NEG-M</strain>
    </source>
</reference>
<sequence length="957" mass="109573">MGNAAGCATTNSVQPQQNSHDRYKDNDVPQDVGKSATTTIAHQERSTRDEKAQSTLVQPISNIKDEAEEKKEDTTSSNEAFESSVIVEIPKGKSLRYITCKDLHQDKETDLMRVLYRMDEVIAYNTHQLMESDFMFCVFSNVDKNIVIYSLSDGLDKFYYHIRDAESIHQDKFMVFEDSPSNEKEQLSLFILSVQNCVLNSELTIEPQPDESIEVFQKLKNDVGKVITIALHLYPLKHNIDINIRDTFMMITKYSKLQKQKFDSEKKDDLERQHSLELKLKQESEKNLTVEVLHLSSQRSSNQDVNEEEDGFLGDDIKKIEDDPHTPITPEDLAPPSQPITASVSNDHHSKGGATSSNLTELISSLKAHENDEVRQLVSRIELILTDPTATNSTKSPLASLLVSKASSHNMGVKSTVKDILISDEHDSETQKWLSSEVLHGSLVEDSTDLSWKKRIKAYTKALVFTNYLKEMSSIGRKSAKDSLAIVPKDDIPLKVKEYLKENLLDYFKFDVFEFNKIAEGEPLYYTCLYIFQTFDLIGPLNIPIGTLKKFLKQVESNYFNNPYHNNCHATDVVQTAISLYVKCFSHTSPSSPHSPQSQSQSTQSQSQSSQSIQFNNFTLENNLNFNLVPLDILALVVACLAHDVCHPGVTNLFEKKTRSEKAIMFNDRSILENFHCYNLFKILGKEEFNIFVNMSSNQYEYLRELIVEMILATDISQHFLIVGQIKSNDIFNKEKFSIERKECLLALLKVIIKCADVSNPTKSYQVYGKWVNRVMTEFYNQGDTERNLKIDISPFMDRNTQNVPKCQTGFIEFIVMPLFNLLFDFKPEETELIKKQIQSNHLTMQDLTKSTQLTLPLVLEHVHQQTGLNIIQYEENYKIIKTNRDDSPLNDVHEIDDTKKEHHIVKAEDTKHQDITIEQPPHNDNEEKNDSSLEHSNHNTTTTEHKHSDPLEEEDL</sequence>
<keyword evidence="7" id="KW-1185">Reference proteome</keyword>
<dbReference type="EMBL" id="GG738853">
    <property type="protein sequence ID" value="EFC47848.1"/>
    <property type="molecule type" value="Genomic_DNA"/>
</dbReference>
<dbReference type="InterPro" id="IPR036971">
    <property type="entry name" value="PDEase_catalytic_dom_sf"/>
</dbReference>
<evidence type="ECO:0000256" key="1">
    <source>
        <dbReference type="ARBA" id="ARBA00022723"/>
    </source>
</evidence>
<dbReference type="PROSITE" id="PS00126">
    <property type="entry name" value="PDEASE_I_1"/>
    <property type="match status" value="1"/>
</dbReference>
<feature type="region of interest" description="Disordered" evidence="4">
    <location>
        <begin position="1"/>
        <end position="80"/>
    </location>
</feature>
<feature type="domain" description="PDEase" evidence="5">
    <location>
        <begin position="488"/>
        <end position="852"/>
    </location>
</feature>
<feature type="compositionally biased region" description="Basic and acidic residues" evidence="4">
    <location>
        <begin position="42"/>
        <end position="52"/>
    </location>
</feature>
<comment type="similarity">
    <text evidence="3">Belongs to the cyclic nucleotide phosphodiesterase family.</text>
</comment>
<dbReference type="Proteomes" id="UP000006671">
    <property type="component" value="Unassembled WGS sequence"/>
</dbReference>
<feature type="compositionally biased region" description="Basic and acidic residues" evidence="4">
    <location>
        <begin position="885"/>
        <end position="951"/>
    </location>
</feature>
<dbReference type="EC" id="3.1.4.-" evidence="3"/>
<protein>
    <recommendedName>
        <fullName evidence="3">Phosphodiesterase</fullName>
        <ecNumber evidence="3">3.1.4.-</ecNumber>
    </recommendedName>
</protein>
<evidence type="ECO:0000259" key="5">
    <source>
        <dbReference type="PROSITE" id="PS51845"/>
    </source>
</evidence>
<feature type="compositionally biased region" description="Basic and acidic residues" evidence="4">
    <location>
        <begin position="63"/>
        <end position="74"/>
    </location>
</feature>
<dbReference type="STRING" id="5762.D2V5S9"/>
<evidence type="ECO:0000313" key="6">
    <source>
        <dbReference type="EMBL" id="EFC47848.1"/>
    </source>
</evidence>
<keyword evidence="1 3" id="KW-0479">Metal-binding</keyword>
<feature type="region of interest" description="Disordered" evidence="4">
    <location>
        <begin position="316"/>
        <end position="356"/>
    </location>
</feature>
<dbReference type="InterPro" id="IPR003607">
    <property type="entry name" value="HD/PDEase_dom"/>
</dbReference>
<dbReference type="KEGG" id="ngr:NAEGRDRAFT_78695"/>
<gene>
    <name evidence="6" type="ORF">NAEGRDRAFT_78695</name>
</gene>
<dbReference type="GeneID" id="8849261"/>
<name>D2V5S9_NAEGR</name>
<dbReference type="PANTHER" id="PTHR11347">
    <property type="entry name" value="CYCLIC NUCLEOTIDE PHOSPHODIESTERASE"/>
    <property type="match status" value="1"/>
</dbReference>
<evidence type="ECO:0000256" key="4">
    <source>
        <dbReference type="SAM" id="MobiDB-lite"/>
    </source>
</evidence>
<dbReference type="CDD" id="cd00077">
    <property type="entry name" value="HDc"/>
    <property type="match status" value="1"/>
</dbReference>
<evidence type="ECO:0000256" key="2">
    <source>
        <dbReference type="ARBA" id="ARBA00022801"/>
    </source>
</evidence>
<dbReference type="PROSITE" id="PS51845">
    <property type="entry name" value="PDEASE_I_2"/>
    <property type="match status" value="1"/>
</dbReference>
<evidence type="ECO:0000313" key="7">
    <source>
        <dbReference type="Proteomes" id="UP000006671"/>
    </source>
</evidence>
<dbReference type="RefSeq" id="XP_002680592.1">
    <property type="nucleotide sequence ID" value="XM_002680546.1"/>
</dbReference>
<dbReference type="InParanoid" id="D2V5S9"/>
<dbReference type="GO" id="GO:0007165">
    <property type="term" value="P:signal transduction"/>
    <property type="evidence" value="ECO:0007669"/>
    <property type="project" value="InterPro"/>
</dbReference>
<organism evidence="7">
    <name type="scientific">Naegleria gruberi</name>
    <name type="common">Amoeba</name>
    <dbReference type="NCBI Taxonomy" id="5762"/>
    <lineage>
        <taxon>Eukaryota</taxon>
        <taxon>Discoba</taxon>
        <taxon>Heterolobosea</taxon>
        <taxon>Tetramitia</taxon>
        <taxon>Eutetramitia</taxon>
        <taxon>Vahlkampfiidae</taxon>
        <taxon>Naegleria</taxon>
    </lineage>
</organism>
<evidence type="ECO:0000256" key="3">
    <source>
        <dbReference type="RuleBase" id="RU363067"/>
    </source>
</evidence>
<dbReference type="VEuPathDB" id="AmoebaDB:NAEGRDRAFT_78695"/>